<feature type="transmembrane region" description="Helical" evidence="2">
    <location>
        <begin position="260"/>
        <end position="279"/>
    </location>
</feature>
<feature type="transmembrane region" description="Helical" evidence="2">
    <location>
        <begin position="463"/>
        <end position="486"/>
    </location>
</feature>
<keyword evidence="2" id="KW-1133">Transmembrane helix</keyword>
<organism evidence="4 5">
    <name type="scientific">Cryptolaemus montrouzieri</name>
    <dbReference type="NCBI Taxonomy" id="559131"/>
    <lineage>
        <taxon>Eukaryota</taxon>
        <taxon>Metazoa</taxon>
        <taxon>Ecdysozoa</taxon>
        <taxon>Arthropoda</taxon>
        <taxon>Hexapoda</taxon>
        <taxon>Insecta</taxon>
        <taxon>Pterygota</taxon>
        <taxon>Neoptera</taxon>
        <taxon>Endopterygota</taxon>
        <taxon>Coleoptera</taxon>
        <taxon>Polyphaga</taxon>
        <taxon>Cucujiformia</taxon>
        <taxon>Coccinelloidea</taxon>
        <taxon>Coccinellidae</taxon>
        <taxon>Scymninae</taxon>
        <taxon>Scymnini</taxon>
        <taxon>Cryptolaemus</taxon>
    </lineage>
</organism>
<feature type="transmembrane region" description="Helical" evidence="2">
    <location>
        <begin position="324"/>
        <end position="344"/>
    </location>
</feature>
<feature type="compositionally biased region" description="Basic and acidic residues" evidence="1">
    <location>
        <begin position="581"/>
        <end position="600"/>
    </location>
</feature>
<feature type="transmembrane region" description="Helical" evidence="2">
    <location>
        <begin position="550"/>
        <end position="568"/>
    </location>
</feature>
<protein>
    <recommendedName>
        <fullName evidence="3">Acyltransferase 3 domain-containing protein</fullName>
    </recommendedName>
</protein>
<proteinExistence type="predicted"/>
<evidence type="ECO:0000259" key="3">
    <source>
        <dbReference type="Pfam" id="PF01757"/>
    </source>
</evidence>
<keyword evidence="2" id="KW-0472">Membrane</keyword>
<reference evidence="4 5" key="1">
    <citation type="journal article" date="2021" name="BMC Biol.">
        <title>Horizontally acquired antibacterial genes associated with adaptive radiation of ladybird beetles.</title>
        <authorList>
            <person name="Li H.S."/>
            <person name="Tang X.F."/>
            <person name="Huang Y.H."/>
            <person name="Xu Z.Y."/>
            <person name="Chen M.L."/>
            <person name="Du X.Y."/>
            <person name="Qiu B.Y."/>
            <person name="Chen P.T."/>
            <person name="Zhang W."/>
            <person name="Slipinski A."/>
            <person name="Escalona H.E."/>
            <person name="Waterhouse R.M."/>
            <person name="Zwick A."/>
            <person name="Pang H."/>
        </authorList>
    </citation>
    <scope>NUCLEOTIDE SEQUENCE [LARGE SCALE GENOMIC DNA]</scope>
    <source>
        <strain evidence="4">SYSU2018</strain>
    </source>
</reference>
<keyword evidence="2" id="KW-0812">Transmembrane</keyword>
<dbReference type="AlphaFoldDB" id="A0ABD2MLG6"/>
<evidence type="ECO:0000313" key="4">
    <source>
        <dbReference type="EMBL" id="KAL3267193.1"/>
    </source>
</evidence>
<feature type="transmembrane region" description="Helical" evidence="2">
    <location>
        <begin position="434"/>
        <end position="456"/>
    </location>
</feature>
<dbReference type="PANTHER" id="PTHR11161">
    <property type="entry name" value="O-ACYLTRANSFERASE"/>
    <property type="match status" value="1"/>
</dbReference>
<feature type="domain" description="Acyltransferase 3" evidence="3">
    <location>
        <begin position="174"/>
        <end position="563"/>
    </location>
</feature>
<feature type="transmembrane region" description="Helical" evidence="2">
    <location>
        <begin position="179"/>
        <end position="200"/>
    </location>
</feature>
<accession>A0ABD2MLG6</accession>
<feature type="region of interest" description="Disordered" evidence="1">
    <location>
        <begin position="580"/>
        <end position="600"/>
    </location>
</feature>
<keyword evidence="5" id="KW-1185">Reference proteome</keyword>
<gene>
    <name evidence="4" type="ORF">HHI36_011329</name>
</gene>
<sequence>MVSFKMRPHEPVIVKKGHVLEYDKYEYIFNITTWQKVVKYAQDASKQSRDEMHFTFCIPSSCTHKDLEKSLRLKIDLFKDVLPMTLEANVDKRNCQVEREFNFDRADLLYMGIVGSFILFGSFATLYHLFTRLNGLQHLKFGGVKHDVLKAFSFSHTIKKMATVSKNEDGMDCMHGIKAISMFLIIMGHRIMFSISSPVANPIFVENIYRKFEFAMLLNGPIIVDSFFTISGFLACYLILQEIEKRKSMINVIIIYLHRVIRLTPAYAVVLGFYCTIFVQMGDGPFWDERIGVEQERCLASWWANILYINNYVNVDQTCMFQSWYLTCDTHYFLIVPFLAYLLWKKPKVGFFVCGIIIGLSVIVPFIIIYMSQEEPFLLLYMKFLRDPTTNKTFQDIYIPSHMRAGPYFIGALAAYLKFKLKETGYRIPVKVRYFSWIIGVATMNLIFITGFLFYIPTEEKDYLLSGLYGSLHHFLWSICICWGIIGVSEGYGPWLAPYLNWGPWVLLSRITYTAYLCHGAIQLYTAGIARYPIYAGMFNLFNFTASDLVLAYVAGFLLSLVFEAPIMELEKILLRKKPLPSKEDGADGQRSEKKREKKEGIVDIYIPKIPTVYKS</sequence>
<evidence type="ECO:0000256" key="1">
    <source>
        <dbReference type="SAM" id="MobiDB-lite"/>
    </source>
</evidence>
<feature type="transmembrane region" description="Helical" evidence="2">
    <location>
        <begin position="220"/>
        <end position="240"/>
    </location>
</feature>
<evidence type="ECO:0000313" key="5">
    <source>
        <dbReference type="Proteomes" id="UP001516400"/>
    </source>
</evidence>
<dbReference type="Proteomes" id="UP001516400">
    <property type="component" value="Unassembled WGS sequence"/>
</dbReference>
<feature type="transmembrane region" description="Helical" evidence="2">
    <location>
        <begin position="108"/>
        <end position="130"/>
    </location>
</feature>
<comment type="caution">
    <text evidence="4">The sequence shown here is derived from an EMBL/GenBank/DDBJ whole genome shotgun (WGS) entry which is preliminary data.</text>
</comment>
<dbReference type="EMBL" id="JABFTP020000001">
    <property type="protein sequence ID" value="KAL3267193.1"/>
    <property type="molecule type" value="Genomic_DNA"/>
</dbReference>
<dbReference type="Pfam" id="PF01757">
    <property type="entry name" value="Acyl_transf_3"/>
    <property type="match status" value="1"/>
</dbReference>
<dbReference type="InterPro" id="IPR002656">
    <property type="entry name" value="Acyl_transf_3_dom"/>
</dbReference>
<dbReference type="InterPro" id="IPR052728">
    <property type="entry name" value="O2_lipid_transport_reg"/>
</dbReference>
<feature type="transmembrane region" description="Helical" evidence="2">
    <location>
        <begin position="351"/>
        <end position="372"/>
    </location>
</feature>
<dbReference type="PANTHER" id="PTHR11161:SF71">
    <property type="entry name" value="NOSE RESISTANT-TO-FLUOXETINE PROTEIN N-TERMINAL DOMAIN-CONTAINING PROTEIN"/>
    <property type="match status" value="1"/>
</dbReference>
<evidence type="ECO:0000256" key="2">
    <source>
        <dbReference type="SAM" id="Phobius"/>
    </source>
</evidence>
<name>A0ABD2MLG6_9CUCU</name>